<dbReference type="RefSeq" id="WP_029072859.1">
    <property type="nucleotide sequence ID" value="NZ_JNKN01000008.1"/>
</dbReference>
<dbReference type="NCBIfam" id="TIGR00260">
    <property type="entry name" value="thrC"/>
    <property type="match status" value="1"/>
</dbReference>
<feature type="modified residue" description="N6-(pyridoxal phosphate)lysine" evidence="5">
    <location>
        <position position="111"/>
    </location>
</feature>
<feature type="domain" description="Threonine synthase N-terminal" evidence="6">
    <location>
        <begin position="5"/>
        <end position="79"/>
    </location>
</feature>
<keyword evidence="3 5" id="KW-0663">Pyridoxal phosphate</keyword>
<dbReference type="GO" id="GO:0005737">
    <property type="term" value="C:cytoplasm"/>
    <property type="evidence" value="ECO:0007669"/>
    <property type="project" value="TreeGrafter"/>
</dbReference>
<comment type="similarity">
    <text evidence="2">Belongs to the threonine synthase family.</text>
</comment>
<reference evidence="7 8" key="1">
    <citation type="journal article" date="2015" name="Genome Announc.">
        <title>Expanding the biotechnology potential of lactobacilli through comparative genomics of 213 strains and associated genera.</title>
        <authorList>
            <person name="Sun Z."/>
            <person name="Harris H.M."/>
            <person name="McCann A."/>
            <person name="Guo C."/>
            <person name="Argimon S."/>
            <person name="Zhang W."/>
            <person name="Yang X."/>
            <person name="Jeffery I.B."/>
            <person name="Cooney J.C."/>
            <person name="Kagawa T.F."/>
            <person name="Liu W."/>
            <person name="Song Y."/>
            <person name="Salvetti E."/>
            <person name="Wrobel A."/>
            <person name="Rasinkangas P."/>
            <person name="Parkhill J."/>
            <person name="Rea M.C."/>
            <person name="O'Sullivan O."/>
            <person name="Ritari J."/>
            <person name="Douillard F.P."/>
            <person name="Paul Ross R."/>
            <person name="Yang R."/>
            <person name="Briner A.E."/>
            <person name="Felis G.E."/>
            <person name="de Vos W.M."/>
            <person name="Barrangou R."/>
            <person name="Klaenhammer T.R."/>
            <person name="Caufield P.W."/>
            <person name="Cui Y."/>
            <person name="Zhang H."/>
            <person name="O'Toole P.W."/>
        </authorList>
    </citation>
    <scope>NUCLEOTIDE SEQUENCE [LARGE SCALE GENOMIC DNA]</scope>
    <source>
        <strain evidence="7 8">DSM 20405</strain>
    </source>
</reference>
<keyword evidence="8" id="KW-1185">Reference proteome</keyword>
<dbReference type="InterPro" id="IPR004450">
    <property type="entry name" value="Thr_synthase-like"/>
</dbReference>
<dbReference type="Pfam" id="PF24857">
    <property type="entry name" value="THR4_C"/>
    <property type="match status" value="1"/>
</dbReference>
<dbReference type="GO" id="GO:0004795">
    <property type="term" value="F:threonine synthase activity"/>
    <property type="evidence" value="ECO:0007669"/>
    <property type="project" value="UniProtKB-UniRule"/>
</dbReference>
<evidence type="ECO:0000256" key="5">
    <source>
        <dbReference type="PIRSR" id="PIRSR604450-51"/>
    </source>
</evidence>
<evidence type="ECO:0000259" key="6">
    <source>
        <dbReference type="Pfam" id="PF14821"/>
    </source>
</evidence>
<proteinExistence type="inferred from homology"/>
<name>A0A0R2HKL1_9FIRM</name>
<comment type="caution">
    <text evidence="7">The sequence shown here is derived from an EMBL/GenBank/DDBJ whole genome shotgun (WGS) entry which is preliminary data.</text>
</comment>
<dbReference type="PANTHER" id="PTHR43515:SF1">
    <property type="entry name" value="THREONINE SYNTHASE-LIKE 1"/>
    <property type="match status" value="1"/>
</dbReference>
<evidence type="ECO:0000256" key="4">
    <source>
        <dbReference type="NCBIfam" id="TIGR00260"/>
    </source>
</evidence>
<dbReference type="Proteomes" id="UP000051841">
    <property type="component" value="Unassembled WGS sequence"/>
</dbReference>
<dbReference type="InterPro" id="IPR029144">
    <property type="entry name" value="Thr_synth_N"/>
</dbReference>
<protein>
    <recommendedName>
        <fullName evidence="4">Threonine synthase</fullName>
        <ecNumber evidence="4">4.2.3.1</ecNumber>
    </recommendedName>
</protein>
<dbReference type="CDD" id="cd01560">
    <property type="entry name" value="Thr-synth_2"/>
    <property type="match status" value="1"/>
</dbReference>
<evidence type="ECO:0000256" key="3">
    <source>
        <dbReference type="ARBA" id="ARBA00022898"/>
    </source>
</evidence>
<dbReference type="InterPro" id="IPR037158">
    <property type="entry name" value="Thr_synth_N_sf"/>
</dbReference>
<dbReference type="InterPro" id="IPR036052">
    <property type="entry name" value="TrpB-like_PALP_sf"/>
</dbReference>
<comment type="cofactor">
    <cofactor evidence="1 5">
        <name>pyridoxal 5'-phosphate</name>
        <dbReference type="ChEBI" id="CHEBI:597326"/>
    </cofactor>
</comment>
<dbReference type="SUPFAM" id="SSF53686">
    <property type="entry name" value="Tryptophan synthase beta subunit-like PLP-dependent enzymes"/>
    <property type="match status" value="1"/>
</dbReference>
<accession>A0A0R2HKL1</accession>
<evidence type="ECO:0000313" key="8">
    <source>
        <dbReference type="Proteomes" id="UP000051841"/>
    </source>
</evidence>
<organism evidence="7 8">
    <name type="scientific">Kandleria vitulina DSM 20405</name>
    <dbReference type="NCBI Taxonomy" id="1410657"/>
    <lineage>
        <taxon>Bacteria</taxon>
        <taxon>Bacillati</taxon>
        <taxon>Bacillota</taxon>
        <taxon>Erysipelotrichia</taxon>
        <taxon>Erysipelotrichales</taxon>
        <taxon>Coprobacillaceae</taxon>
        <taxon>Kandleria</taxon>
    </lineage>
</organism>
<evidence type="ECO:0000313" key="7">
    <source>
        <dbReference type="EMBL" id="KRN50556.1"/>
    </source>
</evidence>
<dbReference type="PATRIC" id="fig|1410657.5.peg.2113"/>
<dbReference type="EMBL" id="JQBL01000008">
    <property type="protein sequence ID" value="KRN50556.1"/>
    <property type="molecule type" value="Genomic_DNA"/>
</dbReference>
<dbReference type="Gene3D" id="3.90.1380.10">
    <property type="entry name" value="Threonine synthase, N-terminal domain"/>
    <property type="match status" value="1"/>
</dbReference>
<dbReference type="GO" id="GO:0009088">
    <property type="term" value="P:threonine biosynthetic process"/>
    <property type="evidence" value="ECO:0007669"/>
    <property type="project" value="UniProtKB-UniRule"/>
</dbReference>
<sequence length="494" mass="55144">MEKLYKSTRGHQKPLDFYTSILQGIADDGGLLVPDFPFEKKDLNALLSLNYVDLATEVIKAFVPEDAVEDIRKACQGAYDTGLFKEGVVPVEKVGNTFVTELFQGPTAAFKDLALSLLPRFMTLSLKKKGEEREVMILAATSGDTGKAALEGFKDVEGTCIKVFYPIDGVSAIQKRQMVTTTGKNVEVIGIEGNFDDAQTAVKKAFASEELKDLCDQHHVFLSSANSINIGRLIPQIVYYFHSYSVLVNRGEIKLGDQVNFTVPSGNFGDCLAGWIAKNMGLPVNKFIVASNKNNILTDFFKTGVYDTHREFYKTNAPAMDILVSSNLERLVWFMVDGNSEKVDQFYKSLSDEGVYRVDEETLARIQKEFVAGCQSEEQVLENIKDCYDKTHYLLDTHTAVGYGVYNEYVKETGDKTPNVLLATASPYKFPESVYEALTEKKTDVFTAIDALNEMTNVEIPYPLKGLKERETLHEGVIAKDHILSFIGERIKEF</sequence>
<dbReference type="Gene3D" id="3.40.50.1100">
    <property type="match status" value="2"/>
</dbReference>
<gene>
    <name evidence="7" type="ORF">IV49_GL002050</name>
</gene>
<dbReference type="AlphaFoldDB" id="A0A0R2HKL1"/>
<evidence type="ECO:0000256" key="1">
    <source>
        <dbReference type="ARBA" id="ARBA00001933"/>
    </source>
</evidence>
<dbReference type="EC" id="4.2.3.1" evidence="4"/>
<dbReference type="PANTHER" id="PTHR43515">
    <property type="entry name" value="THREONINE SYNTHASE-LIKE 1"/>
    <property type="match status" value="1"/>
</dbReference>
<dbReference type="Pfam" id="PF14821">
    <property type="entry name" value="Thr_synth_N"/>
    <property type="match status" value="1"/>
</dbReference>
<evidence type="ECO:0000256" key="2">
    <source>
        <dbReference type="ARBA" id="ARBA00005517"/>
    </source>
</evidence>